<organism evidence="1 2">
    <name type="scientific">Serinicoccus hydrothermalis</name>
    <dbReference type="NCBI Taxonomy" id="1758689"/>
    <lineage>
        <taxon>Bacteria</taxon>
        <taxon>Bacillati</taxon>
        <taxon>Actinomycetota</taxon>
        <taxon>Actinomycetes</taxon>
        <taxon>Micrococcales</taxon>
        <taxon>Ornithinimicrobiaceae</taxon>
        <taxon>Serinicoccus</taxon>
    </lineage>
</organism>
<proteinExistence type="predicted"/>
<reference evidence="1 2" key="1">
    <citation type="submission" date="2016-03" db="EMBL/GenBank/DDBJ databases">
        <title>Shallow-sea hydrothermal system.</title>
        <authorList>
            <person name="Tang K."/>
        </authorList>
    </citation>
    <scope>NUCLEOTIDE SEQUENCE [LARGE SCALE GENOMIC DNA]</scope>
    <source>
        <strain evidence="1 2">JLT9</strain>
    </source>
</reference>
<dbReference type="OrthoDB" id="4870610at2"/>
<dbReference type="STRING" id="1758689.SGUI_2618"/>
<dbReference type="EMBL" id="CP014989">
    <property type="protein sequence ID" value="ANS80014.1"/>
    <property type="molecule type" value="Genomic_DNA"/>
</dbReference>
<protein>
    <recommendedName>
        <fullName evidence="3">Transcriptional regulator, AbiEi antitoxin, Type IV TA system</fullName>
    </recommendedName>
</protein>
<keyword evidence="2" id="KW-1185">Reference proteome</keyword>
<evidence type="ECO:0000313" key="2">
    <source>
        <dbReference type="Proteomes" id="UP000092482"/>
    </source>
</evidence>
<name>A0A1B1NEZ7_9MICO</name>
<dbReference type="Proteomes" id="UP000092482">
    <property type="component" value="Chromosome"/>
</dbReference>
<accession>A0A1B1NEZ7</accession>
<gene>
    <name evidence="1" type="ORF">SGUI_2618</name>
</gene>
<evidence type="ECO:0000313" key="1">
    <source>
        <dbReference type="EMBL" id="ANS80014.1"/>
    </source>
</evidence>
<dbReference type="RefSeq" id="WP_066641099.1">
    <property type="nucleotide sequence ID" value="NZ_CP014989.1"/>
</dbReference>
<sequence>MPTDEPAFPTIPGQHGLATHAQLLDAGWSAHQIRHRRSTTWQTAYPQVVAAHRGPLDAPTQLAAAALWAGDRAVLTGLVALGEWGLQTPRAQRAYFLVPASARSRRHGDLEVVRTSRPVPVAKRVGVVAMTGAARSLAEAAARDQVRPDDLEALTISSLQRGLTTPHELDLELWHRPQREVEAARRGLDAFQDGAWSRPEAALRRVWEGRPDLPPLQTNVGLEQVSSGQFLGCPDGFAAALGLVIQVHSRQHHQGIDDRGGDRWAHTVEKDSAMVSAGLRVLGVTPWTLYRRPGSFLSRVDALVRLGPPTPPPQVRVVPPR</sequence>
<dbReference type="AlphaFoldDB" id="A0A1B1NEZ7"/>
<evidence type="ECO:0008006" key="3">
    <source>
        <dbReference type="Google" id="ProtNLM"/>
    </source>
</evidence>
<dbReference type="KEGG" id="serj:SGUI_2618"/>